<gene>
    <name evidence="4" type="ORF">HGB44_27015</name>
</gene>
<dbReference type="PANTHER" id="PTHR12304">
    <property type="entry name" value="INOSINE-URIDINE PREFERRING NUCLEOSIDE HYDROLASE"/>
    <property type="match status" value="1"/>
</dbReference>
<dbReference type="SUPFAM" id="SSF53590">
    <property type="entry name" value="Nucleoside hydrolase"/>
    <property type="match status" value="1"/>
</dbReference>
<dbReference type="InterPro" id="IPR023186">
    <property type="entry name" value="IUNH"/>
</dbReference>
<dbReference type="GO" id="GO:0005829">
    <property type="term" value="C:cytosol"/>
    <property type="evidence" value="ECO:0007669"/>
    <property type="project" value="TreeGrafter"/>
</dbReference>
<keyword evidence="5" id="KW-1185">Reference proteome</keyword>
<evidence type="ECO:0000313" key="4">
    <source>
        <dbReference type="EMBL" id="NKZ01296.1"/>
    </source>
</evidence>
<organism evidence="4 5">
    <name type="scientific">Nocardiopsis alborubida</name>
    <dbReference type="NCBI Taxonomy" id="146802"/>
    <lineage>
        <taxon>Bacteria</taxon>
        <taxon>Bacillati</taxon>
        <taxon>Actinomycetota</taxon>
        <taxon>Actinomycetes</taxon>
        <taxon>Streptosporangiales</taxon>
        <taxon>Nocardiopsidaceae</taxon>
        <taxon>Nocardiopsis</taxon>
    </lineage>
</organism>
<evidence type="ECO:0000256" key="1">
    <source>
        <dbReference type="ARBA" id="ARBA00022801"/>
    </source>
</evidence>
<accession>A0A7X6MKS2</accession>
<sequence length="321" mass="32809">MSVPVVIDCDPGVDDALALLLALASPGLEVRGVTTVAGNASLADVDRNAAHVLDLAGAPADLPLVSGLAGPISRTARLRDEPMHGVGGLGGLVPASPPRAFGPGHAVDWLAEQALLSPGELTLVAIGPLSNVAALLARHPQAGPALREIVVMGGAAFAQGNITPAAEFNFHADPEAARYVLESGLPVRIVGLDVTRAALYPLREAEELAALPGTAGIAAGLLRDYALRYRDRFGVAAVPVHDALAVAAVAHPELLGWEEGTASVECAGELTRGALVADLRTPGRARHVRVARTVDADGFAARLTEGIASYAAEPNDSARTP</sequence>
<name>A0A7X6MKS2_9ACTN</name>
<dbReference type="EMBL" id="JAAXPG010000034">
    <property type="protein sequence ID" value="NKZ01296.1"/>
    <property type="molecule type" value="Genomic_DNA"/>
</dbReference>
<dbReference type="GO" id="GO:0006152">
    <property type="term" value="P:purine nucleoside catabolic process"/>
    <property type="evidence" value="ECO:0007669"/>
    <property type="project" value="TreeGrafter"/>
</dbReference>
<evidence type="ECO:0000313" key="5">
    <source>
        <dbReference type="Proteomes" id="UP000553209"/>
    </source>
</evidence>
<dbReference type="AlphaFoldDB" id="A0A7X6MKS2"/>
<keyword evidence="1 4" id="KW-0378">Hydrolase</keyword>
<feature type="domain" description="Inosine/uridine-preferring nucleoside hydrolase" evidence="3">
    <location>
        <begin position="5"/>
        <end position="300"/>
    </location>
</feature>
<keyword evidence="2" id="KW-0326">Glycosidase</keyword>
<dbReference type="InterPro" id="IPR001910">
    <property type="entry name" value="Inosine/uridine_hydrolase_dom"/>
</dbReference>
<dbReference type="GO" id="GO:0008477">
    <property type="term" value="F:purine nucleosidase activity"/>
    <property type="evidence" value="ECO:0007669"/>
    <property type="project" value="TreeGrafter"/>
</dbReference>
<dbReference type="RefSeq" id="WP_061081420.1">
    <property type="nucleotide sequence ID" value="NZ_JAAXPG010000034.1"/>
</dbReference>
<dbReference type="Pfam" id="PF01156">
    <property type="entry name" value="IU_nuc_hydro"/>
    <property type="match status" value="1"/>
</dbReference>
<dbReference type="Gene3D" id="3.90.245.10">
    <property type="entry name" value="Ribonucleoside hydrolase-like"/>
    <property type="match status" value="1"/>
</dbReference>
<evidence type="ECO:0000256" key="2">
    <source>
        <dbReference type="ARBA" id="ARBA00023295"/>
    </source>
</evidence>
<dbReference type="InterPro" id="IPR036452">
    <property type="entry name" value="Ribo_hydro-like"/>
</dbReference>
<protein>
    <submittedName>
        <fullName evidence="4">Nucleoside hydrolase</fullName>
    </submittedName>
</protein>
<dbReference type="Proteomes" id="UP000553209">
    <property type="component" value="Unassembled WGS sequence"/>
</dbReference>
<comment type="caution">
    <text evidence="4">The sequence shown here is derived from an EMBL/GenBank/DDBJ whole genome shotgun (WGS) entry which is preliminary data.</text>
</comment>
<reference evidence="4 5" key="1">
    <citation type="submission" date="2020-04" db="EMBL/GenBank/DDBJ databases">
        <title>MicrobeNet Type strains.</title>
        <authorList>
            <person name="Nicholson A.C."/>
        </authorList>
    </citation>
    <scope>NUCLEOTIDE SEQUENCE [LARGE SCALE GENOMIC DNA]</scope>
    <source>
        <strain evidence="4 5">ATCC 23612</strain>
    </source>
</reference>
<dbReference type="PANTHER" id="PTHR12304:SF4">
    <property type="entry name" value="URIDINE NUCLEOSIDASE"/>
    <property type="match status" value="1"/>
</dbReference>
<evidence type="ECO:0000259" key="3">
    <source>
        <dbReference type="Pfam" id="PF01156"/>
    </source>
</evidence>
<proteinExistence type="predicted"/>